<feature type="compositionally biased region" description="Polar residues" evidence="1">
    <location>
        <begin position="185"/>
        <end position="199"/>
    </location>
</feature>
<evidence type="ECO:0000313" key="4">
    <source>
        <dbReference type="Proteomes" id="UP001151760"/>
    </source>
</evidence>
<feature type="compositionally biased region" description="Low complexity" evidence="1">
    <location>
        <begin position="158"/>
        <end position="171"/>
    </location>
</feature>
<protein>
    <recommendedName>
        <fullName evidence="5">Autophagy-related protein 9</fullName>
    </recommendedName>
</protein>
<accession>A0ABQ5C470</accession>
<organism evidence="3 4">
    <name type="scientific">Tanacetum coccineum</name>
    <dbReference type="NCBI Taxonomy" id="301880"/>
    <lineage>
        <taxon>Eukaryota</taxon>
        <taxon>Viridiplantae</taxon>
        <taxon>Streptophyta</taxon>
        <taxon>Embryophyta</taxon>
        <taxon>Tracheophyta</taxon>
        <taxon>Spermatophyta</taxon>
        <taxon>Magnoliopsida</taxon>
        <taxon>eudicotyledons</taxon>
        <taxon>Gunneridae</taxon>
        <taxon>Pentapetalae</taxon>
        <taxon>asterids</taxon>
        <taxon>campanulids</taxon>
        <taxon>Asterales</taxon>
        <taxon>Asteraceae</taxon>
        <taxon>Asteroideae</taxon>
        <taxon>Anthemideae</taxon>
        <taxon>Anthemidinae</taxon>
        <taxon>Tanacetum</taxon>
    </lineage>
</organism>
<proteinExistence type="predicted"/>
<reference evidence="3" key="2">
    <citation type="submission" date="2022-01" db="EMBL/GenBank/DDBJ databases">
        <authorList>
            <person name="Yamashiro T."/>
            <person name="Shiraishi A."/>
            <person name="Satake H."/>
            <person name="Nakayama K."/>
        </authorList>
    </citation>
    <scope>NUCLEOTIDE SEQUENCE</scope>
</reference>
<keyword evidence="2" id="KW-0812">Transmembrane</keyword>
<feature type="region of interest" description="Disordered" evidence="1">
    <location>
        <begin position="143"/>
        <end position="223"/>
    </location>
</feature>
<keyword evidence="4" id="KW-1185">Reference proteome</keyword>
<sequence length="223" mass="25433">MFTNVRFNCLFEINEPIFPRFILDFYSQVKVQIDEYGYLLISFMIQLVFITLSLAQFGQIIRIPNNGQAVFTNEWDLASLAYSQETEGPYHTDLPTSDDIRRFLQLECVELNHTIKSQNVTHTHNVIYNVVNRVMHPLALKQTSKPQSDCGNPKARHSVSSSSAYHYGSSSHHVDDDEDDDDSRASNPSPTTYLNSLSPLNYKKYGIPTSSQQNDDLLLASKY</sequence>
<evidence type="ECO:0000256" key="1">
    <source>
        <dbReference type="SAM" id="MobiDB-lite"/>
    </source>
</evidence>
<evidence type="ECO:0000256" key="2">
    <source>
        <dbReference type="SAM" id="Phobius"/>
    </source>
</evidence>
<keyword evidence="2" id="KW-0472">Membrane</keyword>
<keyword evidence="2" id="KW-1133">Transmembrane helix</keyword>
<feature type="transmembrane region" description="Helical" evidence="2">
    <location>
        <begin position="36"/>
        <end position="55"/>
    </location>
</feature>
<evidence type="ECO:0008006" key="5">
    <source>
        <dbReference type="Google" id="ProtNLM"/>
    </source>
</evidence>
<dbReference type="EMBL" id="BQNB010013843">
    <property type="protein sequence ID" value="GJT20897.1"/>
    <property type="molecule type" value="Genomic_DNA"/>
</dbReference>
<gene>
    <name evidence="3" type="ORF">Tco_0890834</name>
</gene>
<comment type="caution">
    <text evidence="3">The sequence shown here is derived from an EMBL/GenBank/DDBJ whole genome shotgun (WGS) entry which is preliminary data.</text>
</comment>
<reference evidence="3" key="1">
    <citation type="journal article" date="2022" name="Int. J. Mol. Sci.">
        <title>Draft Genome of Tanacetum Coccineum: Genomic Comparison of Closely Related Tanacetum-Family Plants.</title>
        <authorList>
            <person name="Yamashiro T."/>
            <person name="Shiraishi A."/>
            <person name="Nakayama K."/>
            <person name="Satake H."/>
        </authorList>
    </citation>
    <scope>NUCLEOTIDE SEQUENCE</scope>
</reference>
<name>A0ABQ5C470_9ASTR</name>
<dbReference type="Proteomes" id="UP001151760">
    <property type="component" value="Unassembled WGS sequence"/>
</dbReference>
<evidence type="ECO:0000313" key="3">
    <source>
        <dbReference type="EMBL" id="GJT20897.1"/>
    </source>
</evidence>